<dbReference type="GO" id="GO:0016987">
    <property type="term" value="F:sigma factor activity"/>
    <property type="evidence" value="ECO:0007669"/>
    <property type="project" value="UniProtKB-KW"/>
</dbReference>
<proteinExistence type="inferred from homology"/>
<dbReference type="InterPro" id="IPR013249">
    <property type="entry name" value="RNA_pol_sigma70_r4_t2"/>
</dbReference>
<evidence type="ECO:0000313" key="7">
    <source>
        <dbReference type="EMBL" id="VAW16671.1"/>
    </source>
</evidence>
<dbReference type="InterPro" id="IPR039425">
    <property type="entry name" value="RNA_pol_sigma-70-like"/>
</dbReference>
<evidence type="ECO:0000256" key="1">
    <source>
        <dbReference type="ARBA" id="ARBA00010641"/>
    </source>
</evidence>
<keyword evidence="3" id="KW-0731">Sigma factor</keyword>
<dbReference type="PANTHER" id="PTHR43133">
    <property type="entry name" value="RNA POLYMERASE ECF-TYPE SIGMA FACTO"/>
    <property type="match status" value="1"/>
</dbReference>
<dbReference type="Pfam" id="PF04542">
    <property type="entry name" value="Sigma70_r2"/>
    <property type="match status" value="1"/>
</dbReference>
<keyword evidence="4" id="KW-0804">Transcription</keyword>
<dbReference type="InterPro" id="IPR013324">
    <property type="entry name" value="RNA_pol_sigma_r3/r4-like"/>
</dbReference>
<evidence type="ECO:0000259" key="6">
    <source>
        <dbReference type="Pfam" id="PF08281"/>
    </source>
</evidence>
<dbReference type="EMBL" id="UOEP01000065">
    <property type="protein sequence ID" value="VAW16671.1"/>
    <property type="molecule type" value="Genomic_DNA"/>
</dbReference>
<dbReference type="GO" id="GO:0003677">
    <property type="term" value="F:DNA binding"/>
    <property type="evidence" value="ECO:0007669"/>
    <property type="project" value="InterPro"/>
</dbReference>
<evidence type="ECO:0000256" key="2">
    <source>
        <dbReference type="ARBA" id="ARBA00023015"/>
    </source>
</evidence>
<dbReference type="SUPFAM" id="SSF88946">
    <property type="entry name" value="Sigma2 domain of RNA polymerase sigma factors"/>
    <property type="match status" value="1"/>
</dbReference>
<evidence type="ECO:0000259" key="5">
    <source>
        <dbReference type="Pfam" id="PF04542"/>
    </source>
</evidence>
<feature type="domain" description="RNA polymerase sigma factor 70 region 4 type 2" evidence="6">
    <location>
        <begin position="123"/>
        <end position="171"/>
    </location>
</feature>
<dbReference type="Pfam" id="PF08281">
    <property type="entry name" value="Sigma70_r4_2"/>
    <property type="match status" value="1"/>
</dbReference>
<dbReference type="PANTHER" id="PTHR43133:SF46">
    <property type="entry name" value="RNA POLYMERASE SIGMA-70 FACTOR ECF SUBFAMILY"/>
    <property type="match status" value="1"/>
</dbReference>
<gene>
    <name evidence="7" type="ORF">MNBD_BACTEROID01-261</name>
</gene>
<organism evidence="7">
    <name type="scientific">hydrothermal vent metagenome</name>
    <dbReference type="NCBI Taxonomy" id="652676"/>
    <lineage>
        <taxon>unclassified sequences</taxon>
        <taxon>metagenomes</taxon>
        <taxon>ecological metagenomes</taxon>
    </lineage>
</organism>
<sequence>MINTEPDLEDLKNIVKGCASGDSNAQEKLYNMFASKMFGVCLRYAKDSMEAEDNLQEGFVKVFTNIKNFRHDGSLEGWVRRIMVNVSLEKYRKQHLTYPVEDVSVYDGQALTEETLDQSSLEDLFHLIQQLPPRYRMVFNLYVMEGLNHREISKKMGISEGTSKSNLARARDILKRKVQGLHRELKPNTKYPV</sequence>
<dbReference type="InterPro" id="IPR013325">
    <property type="entry name" value="RNA_pol_sigma_r2"/>
</dbReference>
<feature type="domain" description="RNA polymerase sigma-70 region 2" evidence="5">
    <location>
        <begin position="29"/>
        <end position="95"/>
    </location>
</feature>
<comment type="similarity">
    <text evidence="1">Belongs to the sigma-70 factor family. ECF subfamily.</text>
</comment>
<evidence type="ECO:0000256" key="3">
    <source>
        <dbReference type="ARBA" id="ARBA00023082"/>
    </source>
</evidence>
<dbReference type="Gene3D" id="1.10.1740.10">
    <property type="match status" value="1"/>
</dbReference>
<dbReference type="InterPro" id="IPR014284">
    <property type="entry name" value="RNA_pol_sigma-70_dom"/>
</dbReference>
<dbReference type="InterPro" id="IPR007627">
    <property type="entry name" value="RNA_pol_sigma70_r2"/>
</dbReference>
<reference evidence="7" key="1">
    <citation type="submission" date="2018-06" db="EMBL/GenBank/DDBJ databases">
        <authorList>
            <person name="Zhirakovskaya E."/>
        </authorList>
    </citation>
    <scope>NUCLEOTIDE SEQUENCE</scope>
</reference>
<dbReference type="NCBIfam" id="TIGR02937">
    <property type="entry name" value="sigma70-ECF"/>
    <property type="match status" value="1"/>
</dbReference>
<dbReference type="CDD" id="cd06171">
    <property type="entry name" value="Sigma70_r4"/>
    <property type="match status" value="1"/>
</dbReference>
<protein>
    <submittedName>
        <fullName evidence="7">RNA polymerase ECF-type sigma factor</fullName>
    </submittedName>
</protein>
<dbReference type="GO" id="GO:0006352">
    <property type="term" value="P:DNA-templated transcription initiation"/>
    <property type="evidence" value="ECO:0007669"/>
    <property type="project" value="InterPro"/>
</dbReference>
<dbReference type="SUPFAM" id="SSF88659">
    <property type="entry name" value="Sigma3 and sigma4 domains of RNA polymerase sigma factors"/>
    <property type="match status" value="1"/>
</dbReference>
<name>A0A3B0TDF0_9ZZZZ</name>
<accession>A0A3B0TDF0</accession>
<evidence type="ECO:0000256" key="4">
    <source>
        <dbReference type="ARBA" id="ARBA00023163"/>
    </source>
</evidence>
<keyword evidence="2" id="KW-0805">Transcription regulation</keyword>
<dbReference type="Gene3D" id="1.10.10.10">
    <property type="entry name" value="Winged helix-like DNA-binding domain superfamily/Winged helix DNA-binding domain"/>
    <property type="match status" value="1"/>
</dbReference>
<dbReference type="InterPro" id="IPR036388">
    <property type="entry name" value="WH-like_DNA-bd_sf"/>
</dbReference>
<dbReference type="AlphaFoldDB" id="A0A3B0TDF0"/>